<dbReference type="Proteomes" id="UP000305654">
    <property type="component" value="Unassembled WGS sequence"/>
</dbReference>
<keyword evidence="6" id="KW-0547">Nucleotide-binding</keyword>
<dbReference type="AlphaFoldDB" id="A0A5R9JJ54"/>
<dbReference type="GO" id="GO:0016887">
    <property type="term" value="F:ATP hydrolysis activity"/>
    <property type="evidence" value="ECO:0007669"/>
    <property type="project" value="InterPro"/>
</dbReference>
<dbReference type="PANTHER" id="PTHR43790">
    <property type="entry name" value="CARBOHYDRATE TRANSPORT ATP-BINDING PROTEIN MG119-RELATED"/>
    <property type="match status" value="1"/>
</dbReference>
<keyword evidence="12" id="KW-1185">Reference proteome</keyword>
<dbReference type="GO" id="GO:0005886">
    <property type="term" value="C:plasma membrane"/>
    <property type="evidence" value="ECO:0007669"/>
    <property type="project" value="UniProtKB-SubCell"/>
</dbReference>
<feature type="domain" description="ABC transporter" evidence="10">
    <location>
        <begin position="252"/>
        <end position="496"/>
    </location>
</feature>
<keyword evidence="3" id="KW-1003">Cell membrane</keyword>
<dbReference type="EMBL" id="VCDI01000001">
    <property type="protein sequence ID" value="TLU74368.1"/>
    <property type="molecule type" value="Genomic_DNA"/>
</dbReference>
<dbReference type="PROSITE" id="PS50893">
    <property type="entry name" value="ABC_TRANSPORTER_2"/>
    <property type="match status" value="2"/>
</dbReference>
<keyword evidence="5" id="KW-0677">Repeat</keyword>
<evidence type="ECO:0000256" key="6">
    <source>
        <dbReference type="ARBA" id="ARBA00022741"/>
    </source>
</evidence>
<dbReference type="InterPro" id="IPR050107">
    <property type="entry name" value="ABC_carbohydrate_import_ATPase"/>
</dbReference>
<keyword evidence="7 11" id="KW-0067">ATP-binding</keyword>
<name>A0A5R9JJ54_9PROT</name>
<dbReference type="CDD" id="cd03215">
    <property type="entry name" value="ABC_Carb_Monos_II"/>
    <property type="match status" value="1"/>
</dbReference>
<evidence type="ECO:0000313" key="12">
    <source>
        <dbReference type="Proteomes" id="UP000305654"/>
    </source>
</evidence>
<evidence type="ECO:0000256" key="9">
    <source>
        <dbReference type="ARBA" id="ARBA00023136"/>
    </source>
</evidence>
<keyword evidence="4" id="KW-0762">Sugar transport</keyword>
<evidence type="ECO:0000256" key="8">
    <source>
        <dbReference type="ARBA" id="ARBA00022967"/>
    </source>
</evidence>
<evidence type="ECO:0000259" key="10">
    <source>
        <dbReference type="PROSITE" id="PS50893"/>
    </source>
</evidence>
<accession>A0A5R9JJ54</accession>
<organism evidence="11 12">
    <name type="scientific">Lichenicoccus roseus</name>
    <dbReference type="NCBI Taxonomy" id="2683649"/>
    <lineage>
        <taxon>Bacteria</taxon>
        <taxon>Pseudomonadati</taxon>
        <taxon>Pseudomonadota</taxon>
        <taxon>Alphaproteobacteria</taxon>
        <taxon>Acetobacterales</taxon>
        <taxon>Acetobacteraceae</taxon>
        <taxon>Lichenicoccus</taxon>
    </lineage>
</organism>
<evidence type="ECO:0000256" key="5">
    <source>
        <dbReference type="ARBA" id="ARBA00022737"/>
    </source>
</evidence>
<sequence>MLSVRHISKAFPGVQALSDMQLDVHAGEIHALVGENGAGKSTLTKIIAGAQAPDAGEMSLDGKPVRWTGPAAAKAAGIHVIYQEFVLFPHLSVAENIFIGHYRRNRLRAVDHAATERAAAELMARLGVRLEPWRLVGELTVADQQMVEIAKALVDRPRLLILDEPTAVIAGQEVEALFERLRLLRDEGVAIIYISHRLEEIFSLCDRVTVVKDGQWIATHAVGEVDRDRLVTLMVGRDVTQFFPPRADAADVAAAEVVLQASDIRLGRRVRGASIELRAGIVTGLAGMVGAGRSELAMAIFGGLPMEAGTVAIGGRVFRRMTPAIAIRQGIGFVTEDRKGEGLAMLQDVAVNVTAACLDSVSAGPMLQSARERSIADADIEAFRIACFGPGNPVATMSGGNQQKTLIARWAHTCRSVLILDEPTRGVDVGARTEIYRIMRELAARGVAILMISSELPEVVGMSDRVYVMREGSMPGVLEPGQITEEAVVDLATHHRHAA</sequence>
<dbReference type="InterPro" id="IPR003439">
    <property type="entry name" value="ABC_transporter-like_ATP-bd"/>
</dbReference>
<dbReference type="RefSeq" id="WP_138324619.1">
    <property type="nucleotide sequence ID" value="NZ_VCDI01000001.1"/>
</dbReference>
<dbReference type="FunFam" id="3.40.50.300:FF:000127">
    <property type="entry name" value="Ribose import ATP-binding protein RbsA"/>
    <property type="match status" value="1"/>
</dbReference>
<comment type="caution">
    <text evidence="11">The sequence shown here is derived from an EMBL/GenBank/DDBJ whole genome shotgun (WGS) entry which is preliminary data.</text>
</comment>
<dbReference type="InterPro" id="IPR027417">
    <property type="entry name" value="P-loop_NTPase"/>
</dbReference>
<keyword evidence="8" id="KW-1278">Translocase</keyword>
<dbReference type="InterPro" id="IPR003593">
    <property type="entry name" value="AAA+_ATPase"/>
</dbReference>
<keyword evidence="9" id="KW-0472">Membrane</keyword>
<dbReference type="SMART" id="SM00382">
    <property type="entry name" value="AAA"/>
    <property type="match status" value="2"/>
</dbReference>
<dbReference type="GO" id="GO:0005524">
    <property type="term" value="F:ATP binding"/>
    <property type="evidence" value="ECO:0007669"/>
    <property type="project" value="UniProtKB-KW"/>
</dbReference>
<dbReference type="PANTHER" id="PTHR43790:SF3">
    <property type="entry name" value="D-ALLOSE IMPORT ATP-BINDING PROTEIN ALSA-RELATED"/>
    <property type="match status" value="1"/>
</dbReference>
<evidence type="ECO:0000256" key="2">
    <source>
        <dbReference type="ARBA" id="ARBA00022448"/>
    </source>
</evidence>
<comment type="subcellular location">
    <subcellularLocation>
        <location evidence="1">Cell membrane</location>
        <topology evidence="1">Peripheral membrane protein</topology>
    </subcellularLocation>
</comment>
<dbReference type="Pfam" id="PF00005">
    <property type="entry name" value="ABC_tran"/>
    <property type="match status" value="2"/>
</dbReference>
<dbReference type="Gene3D" id="3.40.50.300">
    <property type="entry name" value="P-loop containing nucleotide triphosphate hydrolases"/>
    <property type="match status" value="2"/>
</dbReference>
<proteinExistence type="predicted"/>
<dbReference type="OrthoDB" id="7283113at2"/>
<evidence type="ECO:0000313" key="11">
    <source>
        <dbReference type="EMBL" id="TLU74368.1"/>
    </source>
</evidence>
<evidence type="ECO:0000256" key="1">
    <source>
        <dbReference type="ARBA" id="ARBA00004202"/>
    </source>
</evidence>
<reference evidence="11 12" key="1">
    <citation type="submission" date="2019-05" db="EMBL/GenBank/DDBJ databases">
        <authorList>
            <person name="Pankratov T."/>
            <person name="Grouzdev D."/>
        </authorList>
    </citation>
    <scope>NUCLEOTIDE SEQUENCE [LARGE SCALE GENOMIC DNA]</scope>
    <source>
        <strain evidence="11 12">KEBCLARHB70R</strain>
    </source>
</reference>
<evidence type="ECO:0000256" key="4">
    <source>
        <dbReference type="ARBA" id="ARBA00022597"/>
    </source>
</evidence>
<dbReference type="SUPFAM" id="SSF52540">
    <property type="entry name" value="P-loop containing nucleoside triphosphate hydrolases"/>
    <property type="match status" value="2"/>
</dbReference>
<protein>
    <submittedName>
        <fullName evidence="11">Sugar ABC transporter ATP-binding protein</fullName>
    </submittedName>
</protein>
<evidence type="ECO:0000256" key="7">
    <source>
        <dbReference type="ARBA" id="ARBA00022840"/>
    </source>
</evidence>
<evidence type="ECO:0000256" key="3">
    <source>
        <dbReference type="ARBA" id="ARBA00022475"/>
    </source>
</evidence>
<dbReference type="CDD" id="cd03216">
    <property type="entry name" value="ABC_Carb_Monos_I"/>
    <property type="match status" value="1"/>
</dbReference>
<gene>
    <name evidence="11" type="ORF">FE263_04075</name>
</gene>
<keyword evidence="2" id="KW-0813">Transport</keyword>
<feature type="domain" description="ABC transporter" evidence="10">
    <location>
        <begin position="2"/>
        <end position="238"/>
    </location>
</feature>